<dbReference type="Proteomes" id="UP000886998">
    <property type="component" value="Unassembled WGS sequence"/>
</dbReference>
<reference evidence="1" key="1">
    <citation type="submission" date="2020-08" db="EMBL/GenBank/DDBJ databases">
        <title>Multicomponent nature underlies the extraordinary mechanical properties of spider dragline silk.</title>
        <authorList>
            <person name="Kono N."/>
            <person name="Nakamura H."/>
            <person name="Mori M."/>
            <person name="Yoshida Y."/>
            <person name="Ohtoshi R."/>
            <person name="Malay A.D."/>
            <person name="Moran D.A.P."/>
            <person name="Tomita M."/>
            <person name="Numata K."/>
            <person name="Arakawa K."/>
        </authorList>
    </citation>
    <scope>NUCLEOTIDE SEQUENCE</scope>
</reference>
<dbReference type="AlphaFoldDB" id="A0A8X6XZ06"/>
<dbReference type="EMBL" id="BMAV01014527">
    <property type="protein sequence ID" value="GFY62966.1"/>
    <property type="molecule type" value="Genomic_DNA"/>
</dbReference>
<sequence>MSSHGLREKFSFVSSLRKNNRYMRKSLFLKEVVSMRRWIDLRPYELRFLLLIVSTSFLPPSRIPDFKSDVPEQKQNLEYSFTASDIPIRFKTVRI</sequence>
<keyword evidence="2" id="KW-1185">Reference proteome</keyword>
<evidence type="ECO:0000313" key="2">
    <source>
        <dbReference type="Proteomes" id="UP000886998"/>
    </source>
</evidence>
<proteinExistence type="predicted"/>
<organism evidence="1 2">
    <name type="scientific">Trichonephila inaurata madagascariensis</name>
    <dbReference type="NCBI Taxonomy" id="2747483"/>
    <lineage>
        <taxon>Eukaryota</taxon>
        <taxon>Metazoa</taxon>
        <taxon>Ecdysozoa</taxon>
        <taxon>Arthropoda</taxon>
        <taxon>Chelicerata</taxon>
        <taxon>Arachnida</taxon>
        <taxon>Araneae</taxon>
        <taxon>Araneomorphae</taxon>
        <taxon>Entelegynae</taxon>
        <taxon>Araneoidea</taxon>
        <taxon>Nephilidae</taxon>
        <taxon>Trichonephila</taxon>
        <taxon>Trichonephila inaurata</taxon>
    </lineage>
</organism>
<accession>A0A8X6XZ06</accession>
<gene>
    <name evidence="1" type="ORF">TNIN_309521</name>
</gene>
<name>A0A8X6XZ06_9ARAC</name>
<protein>
    <submittedName>
        <fullName evidence="1">Uncharacterized protein</fullName>
    </submittedName>
</protein>
<comment type="caution">
    <text evidence="1">The sequence shown here is derived from an EMBL/GenBank/DDBJ whole genome shotgun (WGS) entry which is preliminary data.</text>
</comment>
<evidence type="ECO:0000313" key="1">
    <source>
        <dbReference type="EMBL" id="GFY62966.1"/>
    </source>
</evidence>